<evidence type="ECO:0000256" key="4">
    <source>
        <dbReference type="ARBA" id="ARBA00022771"/>
    </source>
</evidence>
<evidence type="ECO:0000256" key="3">
    <source>
        <dbReference type="ARBA" id="ARBA00022723"/>
    </source>
</evidence>
<dbReference type="SMART" id="SM00744">
    <property type="entry name" value="RINGv"/>
    <property type="match status" value="1"/>
</dbReference>
<evidence type="ECO:0000259" key="10">
    <source>
        <dbReference type="PROSITE" id="PS51292"/>
    </source>
</evidence>
<dbReference type="GO" id="GO:0016020">
    <property type="term" value="C:membrane"/>
    <property type="evidence" value="ECO:0007669"/>
    <property type="project" value="UniProtKB-SubCell"/>
</dbReference>
<dbReference type="Proteomes" id="UP000193560">
    <property type="component" value="Unassembled WGS sequence"/>
</dbReference>
<evidence type="ECO:0000313" key="12">
    <source>
        <dbReference type="Proteomes" id="UP000193560"/>
    </source>
</evidence>
<dbReference type="PROSITE" id="PS51292">
    <property type="entry name" value="ZF_RING_CH"/>
    <property type="match status" value="1"/>
</dbReference>
<evidence type="ECO:0000256" key="6">
    <source>
        <dbReference type="ARBA" id="ARBA00022989"/>
    </source>
</evidence>
<protein>
    <recommendedName>
        <fullName evidence="10">RING-CH-type domain-containing protein</fullName>
    </recommendedName>
</protein>
<dbReference type="PANTHER" id="PTHR46283">
    <property type="entry name" value="E3 UBIQUITIN-PROTEIN LIGASE MARCH5"/>
    <property type="match status" value="1"/>
</dbReference>
<evidence type="ECO:0000256" key="7">
    <source>
        <dbReference type="ARBA" id="ARBA00023136"/>
    </source>
</evidence>
<dbReference type="Pfam" id="PF12906">
    <property type="entry name" value="RINGv"/>
    <property type="match status" value="1"/>
</dbReference>
<keyword evidence="3" id="KW-0479">Metal-binding</keyword>
<dbReference type="InterPro" id="IPR013083">
    <property type="entry name" value="Znf_RING/FYVE/PHD"/>
</dbReference>
<keyword evidence="12" id="KW-1185">Reference proteome</keyword>
<organism evidence="11 12">
    <name type="scientific">Absidia repens</name>
    <dbReference type="NCBI Taxonomy" id="90262"/>
    <lineage>
        <taxon>Eukaryota</taxon>
        <taxon>Fungi</taxon>
        <taxon>Fungi incertae sedis</taxon>
        <taxon>Mucoromycota</taxon>
        <taxon>Mucoromycotina</taxon>
        <taxon>Mucoromycetes</taxon>
        <taxon>Mucorales</taxon>
        <taxon>Cunninghamellaceae</taxon>
        <taxon>Absidia</taxon>
    </lineage>
</organism>
<dbReference type="STRING" id="90262.A0A1X2J2G3"/>
<evidence type="ECO:0000256" key="8">
    <source>
        <dbReference type="SAM" id="MobiDB-lite"/>
    </source>
</evidence>
<evidence type="ECO:0000256" key="1">
    <source>
        <dbReference type="ARBA" id="ARBA00004141"/>
    </source>
</evidence>
<keyword evidence="4" id="KW-0863">Zinc-finger</keyword>
<gene>
    <name evidence="11" type="ORF">BCR42DRAFT_19176</name>
</gene>
<feature type="region of interest" description="Disordered" evidence="8">
    <location>
        <begin position="275"/>
        <end position="314"/>
    </location>
</feature>
<dbReference type="AlphaFoldDB" id="A0A1X2J2G3"/>
<proteinExistence type="predicted"/>
<dbReference type="InterPro" id="IPR011016">
    <property type="entry name" value="Znf_RING-CH"/>
</dbReference>
<feature type="transmembrane region" description="Helical" evidence="9">
    <location>
        <begin position="132"/>
        <end position="152"/>
    </location>
</feature>
<feature type="transmembrane region" description="Helical" evidence="9">
    <location>
        <begin position="224"/>
        <end position="243"/>
    </location>
</feature>
<keyword evidence="6 9" id="KW-1133">Transmembrane helix</keyword>
<feature type="compositionally biased region" description="Polar residues" evidence="8">
    <location>
        <begin position="275"/>
        <end position="296"/>
    </location>
</feature>
<feature type="domain" description="RING-CH-type" evidence="10">
    <location>
        <begin position="43"/>
        <end position="109"/>
    </location>
</feature>
<keyword evidence="2 9" id="KW-0812">Transmembrane</keyword>
<name>A0A1X2J2G3_9FUNG</name>
<comment type="caution">
    <text evidence="11">The sequence shown here is derived from an EMBL/GenBank/DDBJ whole genome shotgun (WGS) entry which is preliminary data.</text>
</comment>
<keyword evidence="5" id="KW-0862">Zinc</keyword>
<feature type="transmembrane region" description="Helical" evidence="9">
    <location>
        <begin position="198"/>
        <end position="218"/>
    </location>
</feature>
<keyword evidence="7 9" id="KW-0472">Membrane</keyword>
<comment type="subcellular location">
    <subcellularLocation>
        <location evidence="1">Membrane</location>
        <topology evidence="1">Multi-pass membrane protein</topology>
    </subcellularLocation>
</comment>
<feature type="transmembrane region" description="Helical" evidence="9">
    <location>
        <begin position="172"/>
        <end position="191"/>
    </location>
</feature>
<dbReference type="GO" id="GO:0008270">
    <property type="term" value="F:zinc ion binding"/>
    <property type="evidence" value="ECO:0007669"/>
    <property type="project" value="UniProtKB-KW"/>
</dbReference>
<evidence type="ECO:0000256" key="9">
    <source>
        <dbReference type="SAM" id="Phobius"/>
    </source>
</evidence>
<sequence length="401" mass="45122">MSYSSRFDALDLTGLSLNTNDHTNISTMPASLSNMTQPMDDGSNTTTEQRCWICFGEDNDSVGRWVKPCPCSLVSHEQCLLDWITENQKGRSPMKKVFCPQCAMPYYLFERRSVSLRCLEFIQSLARSTAPYMMVVGLGCSILVAASTYGAYSVMTLFGAKEGERLLGPTNTWTWRTFLGLPSIPFVLVASRSRFADGILPVAAILFLRASAPMAVSWPPSPALIVGSLPWIRLVYFTFYSLVRRHLSSKLSIQPPTTNRRPSRYARLSLYRYQEQPQTDNTDSPNRSSLTTSTTERQVTREQSTSTSSRDSQDADLLYGRSNRDLNVTIMGALLWPTISGVIGNFLKHIKYIRHYLPEAFHRNILGGCLFILAKVIDKISIINKFKLLTLFFLVGDTIRI</sequence>
<reference evidence="11 12" key="1">
    <citation type="submission" date="2016-07" db="EMBL/GenBank/DDBJ databases">
        <title>Pervasive Adenine N6-methylation of Active Genes in Fungi.</title>
        <authorList>
            <consortium name="DOE Joint Genome Institute"/>
            <person name="Mondo S.J."/>
            <person name="Dannebaum R.O."/>
            <person name="Kuo R.C."/>
            <person name="Labutti K."/>
            <person name="Haridas S."/>
            <person name="Kuo A."/>
            <person name="Salamov A."/>
            <person name="Ahrendt S.R."/>
            <person name="Lipzen A."/>
            <person name="Sullivan W."/>
            <person name="Andreopoulos W.B."/>
            <person name="Clum A."/>
            <person name="Lindquist E."/>
            <person name="Daum C."/>
            <person name="Ramamoorthy G.K."/>
            <person name="Gryganskyi A."/>
            <person name="Culley D."/>
            <person name="Magnuson J.K."/>
            <person name="James T.Y."/>
            <person name="O'Malley M.A."/>
            <person name="Stajich J.E."/>
            <person name="Spatafora J.W."/>
            <person name="Visel A."/>
            <person name="Grigoriev I.V."/>
        </authorList>
    </citation>
    <scope>NUCLEOTIDE SEQUENCE [LARGE SCALE GENOMIC DNA]</scope>
    <source>
        <strain evidence="11 12">NRRL 1336</strain>
    </source>
</reference>
<evidence type="ECO:0000256" key="2">
    <source>
        <dbReference type="ARBA" id="ARBA00022692"/>
    </source>
</evidence>
<accession>A0A1X2J2G3</accession>
<dbReference type="SUPFAM" id="SSF57850">
    <property type="entry name" value="RING/U-box"/>
    <property type="match status" value="1"/>
</dbReference>
<feature type="compositionally biased region" description="Low complexity" evidence="8">
    <location>
        <begin position="301"/>
        <end position="310"/>
    </location>
</feature>
<dbReference type="OrthoDB" id="5817083at2759"/>
<evidence type="ECO:0000256" key="5">
    <source>
        <dbReference type="ARBA" id="ARBA00022833"/>
    </source>
</evidence>
<dbReference type="Gene3D" id="3.30.40.10">
    <property type="entry name" value="Zinc/RING finger domain, C3HC4 (zinc finger)"/>
    <property type="match status" value="1"/>
</dbReference>
<dbReference type="EMBL" id="MCGE01000001">
    <property type="protein sequence ID" value="ORZ26057.1"/>
    <property type="molecule type" value="Genomic_DNA"/>
</dbReference>
<evidence type="ECO:0000313" key="11">
    <source>
        <dbReference type="EMBL" id="ORZ26057.1"/>
    </source>
</evidence>